<dbReference type="InterPro" id="IPR008939">
    <property type="entry name" value="Lytic_TGlycosylase_superhlx_U"/>
</dbReference>
<dbReference type="PANTHER" id="PTHR37423:SF2">
    <property type="entry name" value="MEMBRANE-BOUND LYTIC MUREIN TRANSGLYCOSYLASE C"/>
    <property type="match status" value="1"/>
</dbReference>
<dbReference type="Gene3D" id="1.10.530.10">
    <property type="match status" value="1"/>
</dbReference>
<dbReference type="OrthoDB" id="9815002at2"/>
<dbReference type="GO" id="GO:0016020">
    <property type="term" value="C:membrane"/>
    <property type="evidence" value="ECO:0007669"/>
    <property type="project" value="InterPro"/>
</dbReference>
<dbReference type="GO" id="GO:0042597">
    <property type="term" value="C:periplasmic space"/>
    <property type="evidence" value="ECO:0007669"/>
    <property type="project" value="InterPro"/>
</dbReference>
<evidence type="ECO:0000313" key="7">
    <source>
        <dbReference type="Proteomes" id="UP000076335"/>
    </source>
</evidence>
<evidence type="ECO:0000256" key="3">
    <source>
        <dbReference type="ARBA" id="ARBA00022729"/>
    </source>
</evidence>
<evidence type="ECO:0000256" key="1">
    <source>
        <dbReference type="ARBA" id="ARBA00007734"/>
    </source>
</evidence>
<feature type="domain" description="Transglycosylase SLT" evidence="5">
    <location>
        <begin position="444"/>
        <end position="552"/>
    </location>
</feature>
<dbReference type="SUPFAM" id="SSF53955">
    <property type="entry name" value="Lysozyme-like"/>
    <property type="match status" value="1"/>
</dbReference>
<dbReference type="PROSITE" id="PS00922">
    <property type="entry name" value="TRANSGLYCOSYLASE"/>
    <property type="match status" value="1"/>
</dbReference>
<dbReference type="AlphaFoldDB" id="A0A154LB00"/>
<feature type="chain" id="PRO_5007597097" evidence="4">
    <location>
        <begin position="38"/>
        <end position="618"/>
    </location>
</feature>
<dbReference type="InterPro" id="IPR023346">
    <property type="entry name" value="Lysozyme-like_dom_sf"/>
</dbReference>
<dbReference type="GO" id="GO:0004553">
    <property type="term" value="F:hydrolase activity, hydrolyzing O-glycosyl compounds"/>
    <property type="evidence" value="ECO:0007669"/>
    <property type="project" value="InterPro"/>
</dbReference>
<feature type="signal peptide" evidence="4">
    <location>
        <begin position="1"/>
        <end position="37"/>
    </location>
</feature>
<gene>
    <name evidence="6" type="ORF">AUP42_09935</name>
</gene>
<evidence type="ECO:0000259" key="5">
    <source>
        <dbReference type="Pfam" id="PF01464"/>
    </source>
</evidence>
<protein>
    <submittedName>
        <fullName evidence="6">Transglycosylase</fullName>
    </submittedName>
</protein>
<evidence type="ECO:0000313" key="6">
    <source>
        <dbReference type="EMBL" id="KZB69192.1"/>
    </source>
</evidence>
<name>A0A154LB00_9PROT</name>
<comment type="similarity">
    <text evidence="1">Belongs to the transglycosylase Slt family.</text>
</comment>
<comment type="caution">
    <text evidence="6">The sequence shown here is derived from an EMBL/GenBank/DDBJ whole genome shotgun (WGS) entry which is preliminary data.</text>
</comment>
<dbReference type="GO" id="GO:0000270">
    <property type="term" value="P:peptidoglycan metabolic process"/>
    <property type="evidence" value="ECO:0007669"/>
    <property type="project" value="InterPro"/>
</dbReference>
<accession>A0A154LB00</accession>
<keyword evidence="3 4" id="KW-0732">Signal</keyword>
<reference evidence="6 7" key="1">
    <citation type="submission" date="2015-12" db="EMBL/GenBank/DDBJ databases">
        <title>Genome sequence of Thalassospira lucentensis MCCC 1A02072.</title>
        <authorList>
            <person name="Lu L."/>
            <person name="Lai Q."/>
            <person name="Shao Z."/>
            <person name="Qian P."/>
        </authorList>
    </citation>
    <scope>NUCLEOTIDE SEQUENCE [LARGE SCALE GENOMIC DNA]</scope>
    <source>
        <strain evidence="6 7">MCCC 1A02072</strain>
    </source>
</reference>
<organism evidence="6 7">
    <name type="scientific">Thalassospira lucentensis</name>
    <dbReference type="NCBI Taxonomy" id="168935"/>
    <lineage>
        <taxon>Bacteria</taxon>
        <taxon>Pseudomonadati</taxon>
        <taxon>Pseudomonadota</taxon>
        <taxon>Alphaproteobacteria</taxon>
        <taxon>Rhodospirillales</taxon>
        <taxon>Thalassospiraceae</taxon>
        <taxon>Thalassospira</taxon>
    </lineage>
</organism>
<dbReference type="RefSeq" id="WP_062948313.1">
    <property type="nucleotide sequence ID" value="NZ_CP136684.1"/>
</dbReference>
<dbReference type="InterPro" id="IPR000189">
    <property type="entry name" value="Transglyc_AS"/>
</dbReference>
<proteinExistence type="inferred from homology"/>
<dbReference type="Gene3D" id="1.25.20.10">
    <property type="entry name" value="Bacterial muramidases"/>
    <property type="match status" value="1"/>
</dbReference>
<evidence type="ECO:0000256" key="4">
    <source>
        <dbReference type="SAM" id="SignalP"/>
    </source>
</evidence>
<dbReference type="InterPro" id="IPR008258">
    <property type="entry name" value="Transglycosylase_SLT_dom_1"/>
</dbReference>
<evidence type="ECO:0000256" key="2">
    <source>
        <dbReference type="ARBA" id="ARBA00009387"/>
    </source>
</evidence>
<comment type="similarity">
    <text evidence="2">Belongs to the virb1 family.</text>
</comment>
<dbReference type="Proteomes" id="UP000076335">
    <property type="component" value="Unassembled WGS sequence"/>
</dbReference>
<dbReference type="EMBL" id="LPVY01000002">
    <property type="protein sequence ID" value="KZB69192.1"/>
    <property type="molecule type" value="Genomic_DNA"/>
</dbReference>
<dbReference type="GO" id="GO:0008933">
    <property type="term" value="F:peptidoglycan lytic transglycosylase activity"/>
    <property type="evidence" value="ECO:0007669"/>
    <property type="project" value="InterPro"/>
</dbReference>
<dbReference type="SUPFAM" id="SSF48435">
    <property type="entry name" value="Bacterial muramidases"/>
    <property type="match status" value="1"/>
</dbReference>
<dbReference type="PANTHER" id="PTHR37423">
    <property type="entry name" value="SOLUBLE LYTIC MUREIN TRANSGLYCOSYLASE-RELATED"/>
    <property type="match status" value="1"/>
</dbReference>
<dbReference type="CDD" id="cd13401">
    <property type="entry name" value="Slt70-like"/>
    <property type="match status" value="1"/>
</dbReference>
<sequence length="618" mass="68962">MIEAIKTGLPRAALALRRTVFFTALGAIALAVPVTHAQATKEQAALSAPETGDDASVSVPLALSKRDAELYEQIFAVQEQGRWKDADNLISRLSDDLLMGHVLAQRYLHPTAYRSRYKELKDWLALYADHPQAPRIYKLALQRRGSASYPKKPVGGYVNGAGYDYEDIRPYHHKSTKSLSSAQRSRVSVLKRRIRQRIGDGWPTGALQVLEAQETKRLFDAYELDESRTSIASGYYYFGKPDLALRHAAEAAKRSGKYLPQAHWTAGLTAWRLGKMDQAHSHFIALTENKYASSWTRSAGAFWAARIDLAAGRFVEADKLLQMAAEYPRSFYGLLALRSLGRDDVFDWDSLALDENRANKLKLDPHGRRALALIQIGNRDEAERELRKAAASDDDKLRRAVLSLADNANFASLTMRLGGYIAQKTGEVIVNALYPVPPWAPEGGYEVDRALIYALMRQESGFNAEARSHAGARGLMQLMPATASYIGNTRYRGEKRAELYEPEINLSLGQKYVDHLLGQDGVDNGFLQLMAAYNGGIGNLGRWQKALKDNEDPLYFIESIPSRETRLFIERVMANLWMYRSRLGQDSPSLDRLAAGQWPVYQSQDLGGTGDSGLTAER</sequence>
<dbReference type="Pfam" id="PF01464">
    <property type="entry name" value="SLT"/>
    <property type="match status" value="1"/>
</dbReference>